<protein>
    <submittedName>
        <fullName evidence="1">Uncharacterized protein</fullName>
    </submittedName>
</protein>
<sequence>MGANRRQRLEEKRIRTIYPCFVWKIKPICGKIRLLLPPATIELREQESPTYVDPTDHAA</sequence>
<reference evidence="1" key="2">
    <citation type="submission" date="2020-09" db="EMBL/GenBank/DDBJ databases">
        <authorList>
            <person name="Sun Q."/>
            <person name="Zhou Y."/>
        </authorList>
    </citation>
    <scope>NUCLEOTIDE SEQUENCE</scope>
    <source>
        <strain evidence="1">CGMCC 1.15425</strain>
    </source>
</reference>
<dbReference type="AlphaFoldDB" id="A0A917LV16"/>
<organism evidence="1 2">
    <name type="scientific">Pseudohongiella nitratireducens</name>
    <dbReference type="NCBI Taxonomy" id="1768907"/>
    <lineage>
        <taxon>Bacteria</taxon>
        <taxon>Pseudomonadati</taxon>
        <taxon>Pseudomonadota</taxon>
        <taxon>Gammaproteobacteria</taxon>
        <taxon>Pseudomonadales</taxon>
        <taxon>Pseudohongiellaceae</taxon>
        <taxon>Pseudohongiella</taxon>
    </lineage>
</organism>
<accession>A0A917LV16</accession>
<comment type="caution">
    <text evidence="1">The sequence shown here is derived from an EMBL/GenBank/DDBJ whole genome shotgun (WGS) entry which is preliminary data.</text>
</comment>
<dbReference type="EMBL" id="BMIY01000006">
    <property type="protein sequence ID" value="GGG59829.1"/>
    <property type="molecule type" value="Genomic_DNA"/>
</dbReference>
<evidence type="ECO:0000313" key="2">
    <source>
        <dbReference type="Proteomes" id="UP000627715"/>
    </source>
</evidence>
<reference evidence="1" key="1">
    <citation type="journal article" date="2014" name="Int. J. Syst. Evol. Microbiol.">
        <title>Complete genome sequence of Corynebacterium casei LMG S-19264T (=DSM 44701T), isolated from a smear-ripened cheese.</title>
        <authorList>
            <consortium name="US DOE Joint Genome Institute (JGI-PGF)"/>
            <person name="Walter F."/>
            <person name="Albersmeier A."/>
            <person name="Kalinowski J."/>
            <person name="Ruckert C."/>
        </authorList>
    </citation>
    <scope>NUCLEOTIDE SEQUENCE</scope>
    <source>
        <strain evidence="1">CGMCC 1.15425</strain>
    </source>
</reference>
<proteinExistence type="predicted"/>
<name>A0A917LV16_9GAMM</name>
<keyword evidence="2" id="KW-1185">Reference proteome</keyword>
<gene>
    <name evidence="1" type="ORF">GCM10011403_16440</name>
</gene>
<evidence type="ECO:0000313" key="1">
    <source>
        <dbReference type="EMBL" id="GGG59829.1"/>
    </source>
</evidence>
<dbReference type="Proteomes" id="UP000627715">
    <property type="component" value="Unassembled WGS sequence"/>
</dbReference>